<dbReference type="SUPFAM" id="SSF82199">
    <property type="entry name" value="SET domain"/>
    <property type="match status" value="1"/>
</dbReference>
<dbReference type="EMBL" id="CP002573">
    <property type="protein sequence ID" value="AEK58725.1"/>
    <property type="molecule type" value="Genomic_DNA"/>
</dbReference>
<dbReference type="PROSITE" id="PS50280">
    <property type="entry name" value="SET"/>
    <property type="match status" value="1"/>
</dbReference>
<organism evidence="2 3">
    <name type="scientific">Acidithiobacillus caldus (strain SM-1)</name>
    <dbReference type="NCBI Taxonomy" id="990288"/>
    <lineage>
        <taxon>Bacteria</taxon>
        <taxon>Pseudomonadati</taxon>
        <taxon>Pseudomonadota</taxon>
        <taxon>Acidithiobacillia</taxon>
        <taxon>Acidithiobacillales</taxon>
        <taxon>Acidithiobacillaceae</taxon>
        <taxon>Acidithiobacillus</taxon>
    </lineage>
</organism>
<dbReference type="RefSeq" id="WP_014003231.1">
    <property type="nucleotide sequence ID" value="NC_015850.1"/>
</dbReference>
<protein>
    <recommendedName>
        <fullName evidence="1">SET domain-containing protein</fullName>
    </recommendedName>
</protein>
<dbReference type="InterPro" id="IPR046341">
    <property type="entry name" value="SET_dom_sf"/>
</dbReference>
<dbReference type="AlphaFoldDB" id="F9ZR30"/>
<feature type="domain" description="SET" evidence="1">
    <location>
        <begin position="129"/>
        <end position="243"/>
    </location>
</feature>
<dbReference type="GeneID" id="92931998"/>
<dbReference type="Gene3D" id="2.170.270.10">
    <property type="entry name" value="SET domain"/>
    <property type="match status" value="1"/>
</dbReference>
<dbReference type="KEGG" id="acu:Atc_2077"/>
<dbReference type="Proteomes" id="UP000006135">
    <property type="component" value="Chromosome"/>
</dbReference>
<keyword evidence="3" id="KW-1185">Reference proteome</keyword>
<evidence type="ECO:0000259" key="1">
    <source>
        <dbReference type="PROSITE" id="PS50280"/>
    </source>
</evidence>
<evidence type="ECO:0000313" key="3">
    <source>
        <dbReference type="Proteomes" id="UP000006135"/>
    </source>
</evidence>
<name>F9ZR30_ACICS</name>
<dbReference type="SMART" id="SM00317">
    <property type="entry name" value="SET"/>
    <property type="match status" value="1"/>
</dbReference>
<dbReference type="Pfam" id="PF00856">
    <property type="entry name" value="SET"/>
    <property type="match status" value="1"/>
</dbReference>
<evidence type="ECO:0000313" key="2">
    <source>
        <dbReference type="EMBL" id="AEK58725.1"/>
    </source>
</evidence>
<sequence>MKVLPFDSSSLFIPACERWKREALAISKQEYLGDMLRIHTLLESARNPKTILRYFGLQGDLSQDRAFDLVGDIQMQVFTEMLAITGEEYRIDWSRQDGAFCLWYRHRDHRRDATRDLHFVQTHTKALFDGAEIRNSPLHGFGLFALREWKAGDVLCARLDGQVLSHDEYELLQSRLAPGLGRMRGFFFMEWNALPNDKLLARPFRTTYSYINHSVQPNLAVKDLSLVAVRDIHAEEEFTLDYRLEPLPRGYFETPYSGYLTPVDWDGRNV</sequence>
<dbReference type="OrthoDB" id="9790349at2"/>
<dbReference type="HOGENOM" id="CLU_1029063_0_0_6"/>
<dbReference type="InterPro" id="IPR001214">
    <property type="entry name" value="SET_dom"/>
</dbReference>
<proteinExistence type="predicted"/>
<gene>
    <name evidence="2" type="ordered locus">Atc_2077</name>
</gene>
<accession>F9ZR30</accession>
<reference evidence="2 3" key="1">
    <citation type="journal article" date="2011" name="J. Genet. Genomics">
        <title>Unraveling the Acidithiobacillus caldus complete genome and its central metabolisms for carbon assimilation.</title>
        <authorList>
            <person name="You X.Y."/>
            <person name="Guo X."/>
            <person name="Zheng H.J."/>
            <person name="Zhang M.J."/>
            <person name="Liu L.J."/>
            <person name="Zhu Y.Q."/>
            <person name="Zhu B."/>
            <person name="Wang S.Y."/>
            <person name="Zhao G.P."/>
            <person name="Poetsch A."/>
            <person name="Jiang C.Y."/>
            <person name="Liu S.J."/>
        </authorList>
    </citation>
    <scope>NUCLEOTIDE SEQUENCE [LARGE SCALE GENOMIC DNA]</scope>
    <source>
        <strain evidence="2 3">SM-1</strain>
    </source>
</reference>